<dbReference type="Gene3D" id="1.25.40.10">
    <property type="entry name" value="Tetratricopeptide repeat domain"/>
    <property type="match status" value="1"/>
</dbReference>
<feature type="region of interest" description="Disordered" evidence="1">
    <location>
        <begin position="417"/>
        <end position="452"/>
    </location>
</feature>
<protein>
    <recommendedName>
        <fullName evidence="4">Sel1 repeat family protein</fullName>
    </recommendedName>
</protein>
<dbReference type="SUPFAM" id="SSF81901">
    <property type="entry name" value="HCP-like"/>
    <property type="match status" value="1"/>
</dbReference>
<dbReference type="EMBL" id="DWZD01000054">
    <property type="protein sequence ID" value="HJA80143.1"/>
    <property type="molecule type" value="Genomic_DNA"/>
</dbReference>
<feature type="region of interest" description="Disordered" evidence="1">
    <location>
        <begin position="24"/>
        <end position="47"/>
    </location>
</feature>
<evidence type="ECO:0000313" key="3">
    <source>
        <dbReference type="Proteomes" id="UP000823821"/>
    </source>
</evidence>
<evidence type="ECO:0000256" key="1">
    <source>
        <dbReference type="SAM" id="MobiDB-lite"/>
    </source>
</evidence>
<reference evidence="2" key="2">
    <citation type="submission" date="2021-04" db="EMBL/GenBank/DDBJ databases">
        <authorList>
            <person name="Gilroy R."/>
        </authorList>
    </citation>
    <scope>NUCLEOTIDE SEQUENCE</scope>
    <source>
        <strain evidence="2">5032</strain>
    </source>
</reference>
<comment type="caution">
    <text evidence="2">The sequence shown here is derived from an EMBL/GenBank/DDBJ whole genome shotgun (WGS) entry which is preliminary data.</text>
</comment>
<dbReference type="InterPro" id="IPR011990">
    <property type="entry name" value="TPR-like_helical_dom_sf"/>
</dbReference>
<evidence type="ECO:0008006" key="4">
    <source>
        <dbReference type="Google" id="ProtNLM"/>
    </source>
</evidence>
<sequence length="452" mass="50041">MVLCIVGILILGSILAAVMNRVPPETSPLDTEKPKLPGPDRSPEEEDDFRFALDRQLNKREDLPKAFGQGGLKGRENVAEACRRWRQYACRKQSLSALALATALSRLCPEGLSADEAQARQEELIALTGEGEGHFLLGLSSIRLYAHFRPQDERTARDAWRQAVEHFRISGHAGHRDGMEAAALLCACGHDLPFTPPEDFQACLPLLKASNTDEQETFYWDLDMHLAESPDYPSMHLRLPFEAANPSAPEALFWNLQLAEAGDSLAMHYLATLWAGTEPPDRARAEDWYRRSMEAGNRADAADALAKCCLAGILLDETGRKTAICLIVSACDELCAAKKIPAGQGAKLSAAHMAELKEYEELSGEAGQRVREQLDACKAEGEALHAQARRALQVWISRRQEENARCLNAARQQLSDLCDSPEDSRQTERETGTDAPAHDDRPHRSFARPDKR</sequence>
<gene>
    <name evidence="2" type="ORF">H9784_11355</name>
</gene>
<accession>A0A9D2KRL1</accession>
<evidence type="ECO:0000313" key="2">
    <source>
        <dbReference type="EMBL" id="HJA80143.1"/>
    </source>
</evidence>
<reference evidence="2" key="1">
    <citation type="journal article" date="2021" name="PeerJ">
        <title>Extensive microbial diversity within the chicken gut microbiome revealed by metagenomics and culture.</title>
        <authorList>
            <person name="Gilroy R."/>
            <person name="Ravi A."/>
            <person name="Getino M."/>
            <person name="Pursley I."/>
            <person name="Horton D.L."/>
            <person name="Alikhan N.F."/>
            <person name="Baker D."/>
            <person name="Gharbi K."/>
            <person name="Hall N."/>
            <person name="Watson M."/>
            <person name="Adriaenssens E.M."/>
            <person name="Foster-Nyarko E."/>
            <person name="Jarju S."/>
            <person name="Secka A."/>
            <person name="Antonio M."/>
            <person name="Oren A."/>
            <person name="Chaudhuri R.R."/>
            <person name="La Ragione R."/>
            <person name="Hildebrand F."/>
            <person name="Pallen M.J."/>
        </authorList>
    </citation>
    <scope>NUCLEOTIDE SEQUENCE</scope>
    <source>
        <strain evidence="2">5032</strain>
    </source>
</reference>
<dbReference type="AlphaFoldDB" id="A0A9D2KRL1"/>
<name>A0A9D2KRL1_9BACT</name>
<dbReference type="Proteomes" id="UP000823821">
    <property type="component" value="Unassembled WGS sequence"/>
</dbReference>
<organism evidence="2 3">
    <name type="scientific">Candidatus Desulfovibrio intestinavium</name>
    <dbReference type="NCBI Taxonomy" id="2838534"/>
    <lineage>
        <taxon>Bacteria</taxon>
        <taxon>Pseudomonadati</taxon>
        <taxon>Thermodesulfobacteriota</taxon>
        <taxon>Desulfovibrionia</taxon>
        <taxon>Desulfovibrionales</taxon>
        <taxon>Desulfovibrionaceae</taxon>
        <taxon>Desulfovibrio</taxon>
    </lineage>
</organism>
<feature type="compositionally biased region" description="Basic and acidic residues" evidence="1">
    <location>
        <begin position="422"/>
        <end position="452"/>
    </location>
</feature>
<proteinExistence type="predicted"/>